<sequence>MKLNVDRQCSSKTPDVLEAKKCAPFADLERVRCDMGSPPPSPGPLSAVPKKRWFETGSLDTVNLGSSMKIFDEKYHERDPRRSHPGSRRGSCVKIVEEGEKAAEEKPLTNGKSRSSKKAYNRAISSDSYYANLPIRKSFRKRCRRQLLRVAKFFDLDLLQDPIYVNMMLGMSIAIFAELNFSLFTPFILADMN</sequence>
<dbReference type="Proteomes" id="UP000092461">
    <property type="component" value="Unassembled WGS sequence"/>
</dbReference>
<keyword evidence="1" id="KW-0812">Transmembrane</keyword>
<keyword evidence="1" id="KW-0472">Membrane</keyword>
<keyword evidence="3" id="KW-1185">Reference proteome</keyword>
<evidence type="ECO:0000313" key="2">
    <source>
        <dbReference type="EnsemblMetazoa" id="LLOJ006527-PA"/>
    </source>
</evidence>
<organism evidence="2 3">
    <name type="scientific">Lutzomyia longipalpis</name>
    <name type="common">Sand fly</name>
    <dbReference type="NCBI Taxonomy" id="7200"/>
    <lineage>
        <taxon>Eukaryota</taxon>
        <taxon>Metazoa</taxon>
        <taxon>Ecdysozoa</taxon>
        <taxon>Arthropoda</taxon>
        <taxon>Hexapoda</taxon>
        <taxon>Insecta</taxon>
        <taxon>Pterygota</taxon>
        <taxon>Neoptera</taxon>
        <taxon>Endopterygota</taxon>
        <taxon>Diptera</taxon>
        <taxon>Nematocera</taxon>
        <taxon>Psychodoidea</taxon>
        <taxon>Psychodidae</taxon>
        <taxon>Lutzomyia</taxon>
        <taxon>Lutzomyia</taxon>
    </lineage>
</organism>
<evidence type="ECO:0000256" key="1">
    <source>
        <dbReference type="SAM" id="Phobius"/>
    </source>
</evidence>
<dbReference type="VEuPathDB" id="VectorBase:LLONM1_005284"/>
<dbReference type="VEuPathDB" id="VectorBase:LLOJ006527"/>
<dbReference type="EnsemblMetazoa" id="LLOJ006527-RA">
    <property type="protein sequence ID" value="LLOJ006527-PA"/>
    <property type="gene ID" value="LLOJ006527"/>
</dbReference>
<dbReference type="EMBL" id="AJWK01021436">
    <property type="status" value="NOT_ANNOTATED_CDS"/>
    <property type="molecule type" value="Genomic_DNA"/>
</dbReference>
<dbReference type="AlphaFoldDB" id="A0A1B0CP54"/>
<feature type="transmembrane region" description="Helical" evidence="1">
    <location>
        <begin position="163"/>
        <end position="189"/>
    </location>
</feature>
<reference evidence="2" key="1">
    <citation type="submission" date="2020-05" db="UniProtKB">
        <authorList>
            <consortium name="EnsemblMetazoa"/>
        </authorList>
    </citation>
    <scope>IDENTIFICATION</scope>
    <source>
        <strain evidence="2">Jacobina</strain>
    </source>
</reference>
<name>A0A1B0CP54_LUTLO</name>
<evidence type="ECO:0000313" key="3">
    <source>
        <dbReference type="Proteomes" id="UP000092461"/>
    </source>
</evidence>
<protein>
    <submittedName>
        <fullName evidence="2">Uncharacterized protein</fullName>
    </submittedName>
</protein>
<proteinExistence type="predicted"/>
<accession>A0A1B0CP54</accession>
<keyword evidence="1" id="KW-1133">Transmembrane helix</keyword>